<feature type="transmembrane region" description="Helical" evidence="7">
    <location>
        <begin position="233"/>
        <end position="258"/>
    </location>
</feature>
<keyword evidence="4 7" id="KW-0812">Transmembrane</keyword>
<keyword evidence="3" id="KW-1003">Cell membrane</keyword>
<feature type="transmembrane region" description="Helical" evidence="7">
    <location>
        <begin position="134"/>
        <end position="158"/>
    </location>
</feature>
<dbReference type="EMBL" id="VFPN01000002">
    <property type="protein sequence ID" value="TQM63278.1"/>
    <property type="molecule type" value="Genomic_DNA"/>
</dbReference>
<dbReference type="GO" id="GO:0055085">
    <property type="term" value="P:transmembrane transport"/>
    <property type="evidence" value="ECO:0007669"/>
    <property type="project" value="InterPro"/>
</dbReference>
<evidence type="ECO:0000256" key="7">
    <source>
        <dbReference type="RuleBase" id="RU363032"/>
    </source>
</evidence>
<comment type="caution">
    <text evidence="9">The sequence shown here is derived from an EMBL/GenBank/DDBJ whole genome shotgun (WGS) entry which is preliminary data.</text>
</comment>
<dbReference type="Gene3D" id="1.10.3720.10">
    <property type="entry name" value="MetI-like"/>
    <property type="match status" value="1"/>
</dbReference>
<name>A0A543HY50_9MICO</name>
<dbReference type="SUPFAM" id="SSF161098">
    <property type="entry name" value="MetI-like"/>
    <property type="match status" value="1"/>
</dbReference>
<feature type="domain" description="ABC transmembrane type-1" evidence="8">
    <location>
        <begin position="95"/>
        <end position="301"/>
    </location>
</feature>
<feature type="transmembrane region" description="Helical" evidence="7">
    <location>
        <begin position="12"/>
        <end position="30"/>
    </location>
</feature>
<keyword evidence="2 7" id="KW-0813">Transport</keyword>
<feature type="transmembrane region" description="Helical" evidence="7">
    <location>
        <begin position="178"/>
        <end position="198"/>
    </location>
</feature>
<dbReference type="PROSITE" id="PS50928">
    <property type="entry name" value="ABC_TM1"/>
    <property type="match status" value="1"/>
</dbReference>
<keyword evidence="5 7" id="KW-1133">Transmembrane helix</keyword>
<dbReference type="PANTHER" id="PTHR43163:SF3">
    <property type="entry name" value="PEPTIDE ABC TRANSPORTER PERMEASE PROTEIN"/>
    <property type="match status" value="1"/>
</dbReference>
<keyword evidence="10" id="KW-1185">Reference proteome</keyword>
<evidence type="ECO:0000256" key="3">
    <source>
        <dbReference type="ARBA" id="ARBA00022475"/>
    </source>
</evidence>
<comment type="subcellular location">
    <subcellularLocation>
        <location evidence="1 7">Cell membrane</location>
        <topology evidence="1 7">Multi-pass membrane protein</topology>
    </subcellularLocation>
</comment>
<evidence type="ECO:0000256" key="6">
    <source>
        <dbReference type="ARBA" id="ARBA00023136"/>
    </source>
</evidence>
<comment type="similarity">
    <text evidence="7">Belongs to the binding-protein-dependent transport system permease family.</text>
</comment>
<feature type="transmembrane region" description="Helical" evidence="7">
    <location>
        <begin position="101"/>
        <end position="122"/>
    </location>
</feature>
<dbReference type="Pfam" id="PF19300">
    <property type="entry name" value="BPD_transp_1_N"/>
    <property type="match status" value="1"/>
</dbReference>
<dbReference type="OrthoDB" id="9778910at2"/>
<accession>A0A543HY50</accession>
<evidence type="ECO:0000256" key="1">
    <source>
        <dbReference type="ARBA" id="ARBA00004651"/>
    </source>
</evidence>
<dbReference type="InterPro" id="IPR035906">
    <property type="entry name" value="MetI-like_sf"/>
</dbReference>
<sequence length="321" mass="33977">MTRFLVVRLLNLFIGLLVASAMIFLTLRILPGDVAQVIAGTQATPERVAAIRTSLGLDRPLLAQYGEWLAGLFRLDLGTSVVTGTPVATELTQKLQVTFPLAALSLFIGGLIAFPLGILAALWHRRVVGRAITVLSITAAAVPVVWAGLMMIAIFSGWLDILPSQGFPVAGWADPGRAFRSLLLPALTIGLIEGAVLLRFVRSATLSALGADHVRTAAARGLTRTRALITHGLPVVGLSLVSILGLQIAALVVGAVVVEQLFSLPGVGRMLVVDVGNRDLSKVQSEVLVITAIILIVGTVIDITHRIIDPRQLDNEAVRDA</sequence>
<keyword evidence="6 7" id="KW-0472">Membrane</keyword>
<dbReference type="AlphaFoldDB" id="A0A543HY50"/>
<proteinExistence type="inferred from homology"/>
<dbReference type="Proteomes" id="UP000318331">
    <property type="component" value="Unassembled WGS sequence"/>
</dbReference>
<evidence type="ECO:0000259" key="8">
    <source>
        <dbReference type="PROSITE" id="PS50928"/>
    </source>
</evidence>
<dbReference type="InterPro" id="IPR045621">
    <property type="entry name" value="BPD_transp_1_N"/>
</dbReference>
<dbReference type="RefSeq" id="WP_141917290.1">
    <property type="nucleotide sequence ID" value="NZ_BAAAYS010000021.1"/>
</dbReference>
<dbReference type="Pfam" id="PF00528">
    <property type="entry name" value="BPD_transp_1"/>
    <property type="match status" value="1"/>
</dbReference>
<evidence type="ECO:0000256" key="2">
    <source>
        <dbReference type="ARBA" id="ARBA00022448"/>
    </source>
</evidence>
<dbReference type="GO" id="GO:0005886">
    <property type="term" value="C:plasma membrane"/>
    <property type="evidence" value="ECO:0007669"/>
    <property type="project" value="UniProtKB-SubCell"/>
</dbReference>
<organism evidence="9 10">
    <name type="scientific">Klugiella xanthotipulae</name>
    <dbReference type="NCBI Taxonomy" id="244735"/>
    <lineage>
        <taxon>Bacteria</taxon>
        <taxon>Bacillati</taxon>
        <taxon>Actinomycetota</taxon>
        <taxon>Actinomycetes</taxon>
        <taxon>Micrococcales</taxon>
        <taxon>Microbacteriaceae</taxon>
        <taxon>Klugiella</taxon>
    </lineage>
</organism>
<evidence type="ECO:0000313" key="10">
    <source>
        <dbReference type="Proteomes" id="UP000318331"/>
    </source>
</evidence>
<feature type="transmembrane region" description="Helical" evidence="7">
    <location>
        <begin position="287"/>
        <end position="304"/>
    </location>
</feature>
<dbReference type="InterPro" id="IPR000515">
    <property type="entry name" value="MetI-like"/>
</dbReference>
<evidence type="ECO:0000256" key="4">
    <source>
        <dbReference type="ARBA" id="ARBA00022692"/>
    </source>
</evidence>
<dbReference type="CDD" id="cd06261">
    <property type="entry name" value="TM_PBP2"/>
    <property type="match status" value="1"/>
</dbReference>
<reference evidence="9 10" key="1">
    <citation type="submission" date="2019-06" db="EMBL/GenBank/DDBJ databases">
        <title>Sequencing the genomes of 1000 actinobacteria strains.</title>
        <authorList>
            <person name="Klenk H.-P."/>
        </authorList>
    </citation>
    <scope>NUCLEOTIDE SEQUENCE [LARGE SCALE GENOMIC DNA]</scope>
    <source>
        <strain evidence="9 10">DSM 18031</strain>
    </source>
</reference>
<gene>
    <name evidence="9" type="ORF">FB466_1536</name>
</gene>
<protein>
    <submittedName>
        <fullName evidence="9">Peptide/nickel transport system permease protein</fullName>
    </submittedName>
</protein>
<evidence type="ECO:0000313" key="9">
    <source>
        <dbReference type="EMBL" id="TQM63278.1"/>
    </source>
</evidence>
<dbReference type="PANTHER" id="PTHR43163">
    <property type="entry name" value="DIPEPTIDE TRANSPORT SYSTEM PERMEASE PROTEIN DPPB-RELATED"/>
    <property type="match status" value="1"/>
</dbReference>
<evidence type="ECO:0000256" key="5">
    <source>
        <dbReference type="ARBA" id="ARBA00022989"/>
    </source>
</evidence>